<dbReference type="Proteomes" id="UP000236520">
    <property type="component" value="Unassembled WGS sequence"/>
</dbReference>
<evidence type="ECO:0000259" key="1">
    <source>
        <dbReference type="Pfam" id="PF01869"/>
    </source>
</evidence>
<keyword evidence="3" id="KW-1185">Reference proteome</keyword>
<dbReference type="AlphaFoldDB" id="A0A2J7Z281"/>
<dbReference type="Gene3D" id="3.30.420.40">
    <property type="match status" value="2"/>
</dbReference>
<dbReference type="PANTHER" id="PTHR43190">
    <property type="entry name" value="N-ACETYL-D-GLUCOSAMINE KINASE"/>
    <property type="match status" value="1"/>
</dbReference>
<reference evidence="2 3" key="1">
    <citation type="submission" date="2015-09" db="EMBL/GenBank/DDBJ databases">
        <title>Genome sequence, genome mining and natural product profiling of a biocontrol bacterium Streptomyces malaysiensis F913.</title>
        <authorList>
            <person name="Xu Y."/>
            <person name="Wei J."/>
            <person name="Xie J."/>
            <person name="Li T."/>
            <person name="Zhou Z."/>
        </authorList>
    </citation>
    <scope>NUCLEOTIDE SEQUENCE [LARGE SCALE GENOMIC DNA]</scope>
    <source>
        <strain evidence="2 3">F913</strain>
    </source>
</reference>
<proteinExistence type="predicted"/>
<protein>
    <recommendedName>
        <fullName evidence="1">ATPase BadF/BadG/BcrA/BcrD type domain-containing protein</fullName>
    </recommendedName>
</protein>
<sequence length="349" mass="35361">MTRAQTARPASALYLGVDAGNSKTAALVSTASGEVVGAGRSGCGDIYGAATPEAAVSEALVAVRAALAQAGADIRAVGSAAFRLAGVDWPEDQSYWDMALTRHYPAALTSRSILNDGYAAIRCGDPRGIGISVTGGTSGAIAARGPDGELWDMGWWGQYPMGATGLANEAFRAIFLSELGLRPPTALTEALLAHFGKPTVAALNHWLTRRQGRAPGRERNSCARVVAAVAAAGDPAAVEIVRAQGHHLAQYAGVAARRTGLAQAGGPVSVVLSGSVLMAEGSPVADALFAELPAHVPGAVLHRGSLPPVAGALLDALAEGGVTLADPVVADAVLEKVTGSLPPREFLAT</sequence>
<evidence type="ECO:0000313" key="2">
    <source>
        <dbReference type="EMBL" id="PNG94378.1"/>
    </source>
</evidence>
<dbReference type="RefSeq" id="WP_159399020.1">
    <property type="nucleotide sequence ID" value="NZ_JBEXUO010000009.1"/>
</dbReference>
<feature type="domain" description="ATPase BadF/BadG/BcrA/BcrD type" evidence="1">
    <location>
        <begin position="15"/>
        <end position="314"/>
    </location>
</feature>
<organism evidence="2 3">
    <name type="scientific">Streptomyces malaysiensis</name>
    <dbReference type="NCBI Taxonomy" id="92644"/>
    <lineage>
        <taxon>Bacteria</taxon>
        <taxon>Bacillati</taxon>
        <taxon>Actinomycetota</taxon>
        <taxon>Actinomycetes</taxon>
        <taxon>Kitasatosporales</taxon>
        <taxon>Streptomycetaceae</taxon>
        <taxon>Streptomyces</taxon>
        <taxon>Streptomyces violaceusniger group</taxon>
    </lineage>
</organism>
<dbReference type="InterPro" id="IPR002731">
    <property type="entry name" value="ATPase_BadF"/>
</dbReference>
<dbReference type="InterPro" id="IPR052519">
    <property type="entry name" value="Euk-type_GlcNAc_Kinase"/>
</dbReference>
<accession>A0A2J7Z281</accession>
<dbReference type="InterPro" id="IPR043129">
    <property type="entry name" value="ATPase_NBD"/>
</dbReference>
<evidence type="ECO:0000313" key="3">
    <source>
        <dbReference type="Proteomes" id="UP000236520"/>
    </source>
</evidence>
<dbReference type="EMBL" id="LJIW01000001">
    <property type="protein sequence ID" value="PNG94378.1"/>
    <property type="molecule type" value="Genomic_DNA"/>
</dbReference>
<dbReference type="SUPFAM" id="SSF53067">
    <property type="entry name" value="Actin-like ATPase domain"/>
    <property type="match status" value="2"/>
</dbReference>
<dbReference type="Pfam" id="PF01869">
    <property type="entry name" value="BcrAD_BadFG"/>
    <property type="match status" value="1"/>
</dbReference>
<name>A0A2J7Z281_STRMQ</name>
<comment type="caution">
    <text evidence="2">The sequence shown here is derived from an EMBL/GenBank/DDBJ whole genome shotgun (WGS) entry which is preliminary data.</text>
</comment>
<gene>
    <name evidence="2" type="ORF">SMF913_10403</name>
</gene>
<dbReference type="PANTHER" id="PTHR43190:SF3">
    <property type="entry name" value="N-ACETYL-D-GLUCOSAMINE KINASE"/>
    <property type="match status" value="1"/>
</dbReference>